<evidence type="ECO:0000313" key="2">
    <source>
        <dbReference type="Proteomes" id="UP000613011"/>
    </source>
</evidence>
<dbReference type="PANTHER" id="PTHR36152:SF5">
    <property type="entry name" value="PROTEIN HCP1"/>
    <property type="match status" value="1"/>
</dbReference>
<dbReference type="SUPFAM" id="SSF141452">
    <property type="entry name" value="Hcp1-like"/>
    <property type="match status" value="1"/>
</dbReference>
<gene>
    <name evidence="1" type="ORF">JI739_04545</name>
</gene>
<accession>A0A936ZLR4</accession>
<reference evidence="1" key="1">
    <citation type="submission" date="2021-01" db="EMBL/GenBank/DDBJ databases">
        <title>Ramlibacter sp. strain AW1 16S ribosomal RNA gene Genome sequencing and assembly.</title>
        <authorList>
            <person name="Kang M."/>
        </authorList>
    </citation>
    <scope>NUCLEOTIDE SEQUENCE</scope>
    <source>
        <strain evidence="1">AW1</strain>
    </source>
</reference>
<dbReference type="EMBL" id="JAEQNA010000001">
    <property type="protein sequence ID" value="MBL0419613.1"/>
    <property type="molecule type" value="Genomic_DNA"/>
</dbReference>
<dbReference type="InterPro" id="IPR036624">
    <property type="entry name" value="Hcp1-lik_sf"/>
</dbReference>
<evidence type="ECO:0000313" key="1">
    <source>
        <dbReference type="EMBL" id="MBL0419613.1"/>
    </source>
</evidence>
<organism evidence="1 2">
    <name type="scientific">Ramlibacter aurantiacus</name>
    <dbReference type="NCBI Taxonomy" id="2801330"/>
    <lineage>
        <taxon>Bacteria</taxon>
        <taxon>Pseudomonadati</taxon>
        <taxon>Pseudomonadota</taxon>
        <taxon>Betaproteobacteria</taxon>
        <taxon>Burkholderiales</taxon>
        <taxon>Comamonadaceae</taxon>
        <taxon>Ramlibacter</taxon>
    </lineage>
</organism>
<protein>
    <submittedName>
        <fullName evidence="1">Type VI secretion system tube protein Hcp</fullName>
    </submittedName>
</protein>
<comment type="caution">
    <text evidence="1">The sequence shown here is derived from an EMBL/GenBank/DDBJ whole genome shotgun (WGS) entry which is preliminary data.</text>
</comment>
<dbReference type="InterPro" id="IPR053165">
    <property type="entry name" value="HSI-I_assembly_Hcp1"/>
</dbReference>
<sequence length="161" mass="16880">MAVDMFLKIEGIEGESADKDHSKSIDVLAWSWGLSNSGSAHVGGGSGAGKVNVQDLSFTKYIDKASTALMLHASNGKHVDKATLTVRKAGGDKPVEYLKIIMEQVMVTSLSTGGSGGEDRLTENVTLNFAKVKVEYNPQSKAGAGSGATTYGWDIAANTKV</sequence>
<name>A0A936ZLR4_9BURK</name>
<dbReference type="InterPro" id="IPR008514">
    <property type="entry name" value="T6SS_Hcp"/>
</dbReference>
<dbReference type="Gene3D" id="2.30.110.20">
    <property type="entry name" value="Hcp1-like"/>
    <property type="match status" value="1"/>
</dbReference>
<dbReference type="PANTHER" id="PTHR36152">
    <property type="entry name" value="CYTOPLASMIC PROTEIN-RELATED"/>
    <property type="match status" value="1"/>
</dbReference>
<dbReference type="Pfam" id="PF05638">
    <property type="entry name" value="T6SS_HCP"/>
    <property type="match status" value="1"/>
</dbReference>
<dbReference type="AlphaFoldDB" id="A0A936ZLR4"/>
<dbReference type="Proteomes" id="UP000613011">
    <property type="component" value="Unassembled WGS sequence"/>
</dbReference>
<dbReference type="RefSeq" id="WP_201682627.1">
    <property type="nucleotide sequence ID" value="NZ_JAEQNA010000001.1"/>
</dbReference>
<keyword evidence="2" id="KW-1185">Reference proteome</keyword>
<proteinExistence type="predicted"/>